<proteinExistence type="predicted"/>
<feature type="compositionally biased region" description="Gly residues" evidence="1">
    <location>
        <begin position="1"/>
        <end position="13"/>
    </location>
</feature>
<dbReference type="Proteomes" id="UP001141806">
    <property type="component" value="Unassembled WGS sequence"/>
</dbReference>
<feature type="compositionally biased region" description="Low complexity" evidence="1">
    <location>
        <begin position="110"/>
        <end position="119"/>
    </location>
</feature>
<feature type="compositionally biased region" description="Polar residues" evidence="1">
    <location>
        <begin position="87"/>
        <end position="97"/>
    </location>
</feature>
<feature type="compositionally biased region" description="Low complexity" evidence="1">
    <location>
        <begin position="178"/>
        <end position="188"/>
    </location>
</feature>
<evidence type="ECO:0000313" key="4">
    <source>
        <dbReference type="Proteomes" id="UP001141806"/>
    </source>
</evidence>
<feature type="region of interest" description="Disordered" evidence="1">
    <location>
        <begin position="61"/>
        <end position="124"/>
    </location>
</feature>
<sequence>MSSGGGSSNGKGNNGATSIPVTSRKMVQSLKEIINCSEHEIYAMLKECNMDPNEAVQRLLSQDTFHEVKSKREKKKENKETIESRSRGVSSASNRGSRSVPDRTVGRGGSSQFSSSESGVLHGKPVYKKENGACAISSSMSSAPGMAGNNISRWPMPVSDSVNAESKPHAMSTTEGIPSSSQPSPGFQPAWVGVPGQISMADIVRMGKPKVSSAPIVSNEASFPPPSAVLTNASENTLKHPFASGSFSAESHHNLYSFQVSVSKVPETNHEPGIATSQHILHDEWPLVEQSLAATRSSVLEPSAASEVYADSHVDRANCQLTSLSNEVQVSEGDGTVDNLGTDCVGSASGSNMHIQEDNSGGTSHFDNASFKNMSSLHPHRHAFEPQEGISSSSNLSAPSYSFSSAEDVSVAVSSAAADLQQLSLRKDELGVPPSEDNPAVIIPNHLQVSTADCSHLSFGSFGSGISGTFSGSFASKPSKINLEENPVAVEGSLGHSETRNPEYYGDEQQLSTTDGNVDPRTGASTGNFESPLSSQPEVIQKDTAEAMHGHQYPFPSSVHGYAFENATQTNTSFSYAQTNSQIPNLAPFSSVMQSYTNSLPSHLLAPAVQPVRESDIPYSPFIATQSMPTKYISLSSIGGPSTSMPEAAKPGIFFSTPQPTAQTLPGTSIATGPALPQHLALHPYSQPTLPLGHFANMIGYPFLPQSYTYMPSAFQQAYTGNNAYHQSPAAVHSGGIKYALPQYKSSIPTSNLPQSGAIASAYGGFGSSTNVPGNFPLNPSTTPPSTTISYDDVISSQYKDSNHYVPLQQNENSAIWIHGPGSRTVSALPANTYYSLQGQSQQHAGFRQGQQPSQHYGAYPNFYHSQQGVSQEHPQNNPSDGTLSGSQGAASKQSHQIWQHSY</sequence>
<comment type="caution">
    <text evidence="3">The sequence shown here is derived from an EMBL/GenBank/DDBJ whole genome shotgun (WGS) entry which is preliminary data.</text>
</comment>
<feature type="compositionally biased region" description="Polar residues" evidence="1">
    <location>
        <begin position="840"/>
        <end position="855"/>
    </location>
</feature>
<dbReference type="InterPro" id="IPR009060">
    <property type="entry name" value="UBA-like_sf"/>
</dbReference>
<dbReference type="PANTHER" id="PTHR46445:SF3">
    <property type="entry name" value="RNA POLYMERASE II DEGRADATION FACTOR-LIKE PROTEIN (DUF1296)-RELATED"/>
    <property type="match status" value="1"/>
</dbReference>
<dbReference type="PANTHER" id="PTHR46445">
    <property type="entry name" value="RNA POLYMERASE II DEGRADATION FACTOR-LIKE PROTEIN (DUF1296)"/>
    <property type="match status" value="1"/>
</dbReference>
<protein>
    <recommendedName>
        <fullName evidence="2">GBF-interacting protein 1 N-terminal domain-containing protein</fullName>
    </recommendedName>
</protein>
<feature type="domain" description="GBF-interacting protein 1 N-terminal" evidence="2">
    <location>
        <begin position="19"/>
        <end position="77"/>
    </location>
</feature>
<keyword evidence="4" id="KW-1185">Reference proteome</keyword>
<feature type="region of interest" description="Disordered" evidence="1">
    <location>
        <begin position="492"/>
        <end position="537"/>
    </location>
</feature>
<dbReference type="OrthoDB" id="762072at2759"/>
<feature type="region of interest" description="Disordered" evidence="1">
    <location>
        <begin position="138"/>
        <end position="188"/>
    </location>
</feature>
<evidence type="ECO:0000313" key="3">
    <source>
        <dbReference type="EMBL" id="KAJ4975556.1"/>
    </source>
</evidence>
<feature type="compositionally biased region" description="Basic and acidic residues" evidence="1">
    <location>
        <begin position="64"/>
        <end position="86"/>
    </location>
</feature>
<reference evidence="3" key="1">
    <citation type="journal article" date="2023" name="Plant J.">
        <title>The genome of the king protea, Protea cynaroides.</title>
        <authorList>
            <person name="Chang J."/>
            <person name="Duong T.A."/>
            <person name="Schoeman C."/>
            <person name="Ma X."/>
            <person name="Roodt D."/>
            <person name="Barker N."/>
            <person name="Li Z."/>
            <person name="Van de Peer Y."/>
            <person name="Mizrachi E."/>
        </authorList>
    </citation>
    <scope>NUCLEOTIDE SEQUENCE</scope>
    <source>
        <tissue evidence="3">Young leaves</tissue>
    </source>
</reference>
<feature type="region of interest" description="Disordered" evidence="1">
    <location>
        <begin position="1"/>
        <end position="23"/>
    </location>
</feature>
<evidence type="ECO:0000259" key="2">
    <source>
        <dbReference type="Pfam" id="PF06972"/>
    </source>
</evidence>
<organism evidence="3 4">
    <name type="scientific">Protea cynaroides</name>
    <dbReference type="NCBI Taxonomy" id="273540"/>
    <lineage>
        <taxon>Eukaryota</taxon>
        <taxon>Viridiplantae</taxon>
        <taxon>Streptophyta</taxon>
        <taxon>Embryophyta</taxon>
        <taxon>Tracheophyta</taxon>
        <taxon>Spermatophyta</taxon>
        <taxon>Magnoliopsida</taxon>
        <taxon>Proteales</taxon>
        <taxon>Proteaceae</taxon>
        <taxon>Protea</taxon>
    </lineage>
</organism>
<feature type="region of interest" description="Disordered" evidence="1">
    <location>
        <begin position="840"/>
        <end position="903"/>
    </location>
</feature>
<feature type="compositionally biased region" description="Polar residues" evidence="1">
    <location>
        <begin position="864"/>
        <end position="903"/>
    </location>
</feature>
<dbReference type="AlphaFoldDB" id="A0A9Q0KSJ2"/>
<dbReference type="SUPFAM" id="SSF46934">
    <property type="entry name" value="UBA-like"/>
    <property type="match status" value="1"/>
</dbReference>
<feature type="compositionally biased region" description="Polar residues" evidence="1">
    <location>
        <begin position="523"/>
        <end position="537"/>
    </location>
</feature>
<dbReference type="Pfam" id="PF06972">
    <property type="entry name" value="GIP1_N"/>
    <property type="match status" value="1"/>
</dbReference>
<dbReference type="EMBL" id="JAMYWD010000003">
    <property type="protein sequence ID" value="KAJ4975556.1"/>
    <property type="molecule type" value="Genomic_DNA"/>
</dbReference>
<gene>
    <name evidence="3" type="ORF">NE237_000662</name>
</gene>
<name>A0A9Q0KSJ2_9MAGN</name>
<accession>A0A9Q0KSJ2</accession>
<dbReference type="InterPro" id="IPR009719">
    <property type="entry name" value="GIP1_N"/>
</dbReference>
<evidence type="ECO:0000256" key="1">
    <source>
        <dbReference type="SAM" id="MobiDB-lite"/>
    </source>
</evidence>